<dbReference type="Proteomes" id="UP000595703">
    <property type="component" value="Chromosome"/>
</dbReference>
<organism evidence="2 3">
    <name type="scientific">Actinacidiphila reveromycinica</name>
    <dbReference type="NCBI Taxonomy" id="659352"/>
    <lineage>
        <taxon>Bacteria</taxon>
        <taxon>Bacillati</taxon>
        <taxon>Actinomycetota</taxon>
        <taxon>Actinomycetes</taxon>
        <taxon>Kitasatosporales</taxon>
        <taxon>Streptomycetaceae</taxon>
        <taxon>Actinacidiphila</taxon>
    </lineage>
</organism>
<evidence type="ECO:0000256" key="1">
    <source>
        <dbReference type="SAM" id="MobiDB-lite"/>
    </source>
</evidence>
<keyword evidence="3" id="KW-1185">Reference proteome</keyword>
<feature type="region of interest" description="Disordered" evidence="1">
    <location>
        <begin position="403"/>
        <end position="424"/>
    </location>
</feature>
<feature type="region of interest" description="Disordered" evidence="1">
    <location>
        <begin position="156"/>
        <end position="184"/>
    </location>
</feature>
<evidence type="ECO:0000313" key="3">
    <source>
        <dbReference type="Proteomes" id="UP000595703"/>
    </source>
</evidence>
<name>A0A7U3VSV7_9ACTN</name>
<sequence length="424" mass="42584">MFGPDTPIGRVQEALDAAAAAPPAEGSDPAGLRTFLFKPGHYAVDLRLGPRTSVAGLGAHPGDVTVDGAVRITGRPSRHAAGGAPADAPRTAGGPTTAPVDGGWRDASPTAPVHRMHVRGRLLLAPGGSGLRGGGRIADAPAGPMITVEPVRVGPAAGAGETAERPARVLPQPPLPARADGPPSRGRPFLYVGEGGHYRVFLPGLRHTAAGAGAGGSVGGTPDSSVPIDRFFVARPEDSARAINKALSQGRHLLLTPGVYDLADTVRVKWSGTVVLGLGHAMLRPRPGVVAMTVADARGVRIAGLLIDGHPADSPVLLEIGARRGGRADPRDPASVQDVCLRVGGGRGTGSALVVNSDGVLLDHVGVWHAGACGPEGGERPAVVVNGDGVRATGLFTAGRGTAGEAWAGEDGRGPAASGVPASR</sequence>
<dbReference type="AlphaFoldDB" id="A0A7U3VSV7"/>
<gene>
    <name evidence="2" type="ORF">RVR_9794</name>
</gene>
<protein>
    <submittedName>
        <fullName evidence="2">Putative secreted protein</fullName>
    </submittedName>
</protein>
<dbReference type="Gene3D" id="2.160.20.10">
    <property type="entry name" value="Single-stranded right-handed beta-helix, Pectin lyase-like"/>
    <property type="match status" value="1"/>
</dbReference>
<reference evidence="2 3" key="4">
    <citation type="journal article" date="2020" name="Sci. Rep.">
        <title>beta-carboline chemical signals induce reveromycin production through a LuxR family regulator in Streptomyces sp. SN-593.</title>
        <authorList>
            <person name="Panthee S."/>
            <person name="Kito N."/>
            <person name="Hayashi T."/>
            <person name="Shimizu T."/>
            <person name="Ishikawa J."/>
            <person name="Hamamoto H."/>
            <person name="Osada H."/>
            <person name="Takahashi S."/>
        </authorList>
    </citation>
    <scope>NUCLEOTIDE SEQUENCE [LARGE SCALE GENOMIC DNA]</scope>
    <source>
        <strain evidence="2 3">SN-593</strain>
    </source>
</reference>
<proteinExistence type="predicted"/>
<feature type="region of interest" description="Disordered" evidence="1">
    <location>
        <begin position="75"/>
        <end position="104"/>
    </location>
</feature>
<accession>A0A7U3VSV7</accession>
<dbReference type="KEGG" id="arev:RVR_9794"/>
<reference evidence="2 3" key="3">
    <citation type="journal article" date="2011" name="Nat. Chem. Biol.">
        <title>Reveromycin A biosynthesis uses RevG and RevJ for stereospecific spiroacetal formation.</title>
        <authorList>
            <person name="Takahashi S."/>
            <person name="Toyoda A."/>
            <person name="Sekiyama Y."/>
            <person name="Takagi H."/>
            <person name="Nogawa T."/>
            <person name="Uramoto M."/>
            <person name="Suzuki R."/>
            <person name="Koshino H."/>
            <person name="Kumano T."/>
            <person name="Panthee S."/>
            <person name="Dairi T."/>
            <person name="Ishikawa J."/>
            <person name="Ikeda H."/>
            <person name="Sakaki Y."/>
            <person name="Osada H."/>
        </authorList>
    </citation>
    <scope>NUCLEOTIDE SEQUENCE [LARGE SCALE GENOMIC DNA]</scope>
    <source>
        <strain evidence="2 3">SN-593</strain>
    </source>
</reference>
<reference evidence="2 3" key="1">
    <citation type="journal article" date="2010" name="J. Bacteriol.">
        <title>Biochemical characterization of a novel indole prenyltransferase from Streptomyces sp. SN-593.</title>
        <authorList>
            <person name="Takahashi S."/>
            <person name="Takagi H."/>
            <person name="Toyoda A."/>
            <person name="Uramoto M."/>
            <person name="Nogawa T."/>
            <person name="Ueki M."/>
            <person name="Sakaki Y."/>
            <person name="Osada H."/>
        </authorList>
    </citation>
    <scope>NUCLEOTIDE SEQUENCE [LARGE SCALE GENOMIC DNA]</scope>
    <source>
        <strain evidence="2 3">SN-593</strain>
    </source>
</reference>
<dbReference type="InterPro" id="IPR012334">
    <property type="entry name" value="Pectin_lyas_fold"/>
</dbReference>
<evidence type="ECO:0000313" key="2">
    <source>
        <dbReference type="EMBL" id="BBB02080.1"/>
    </source>
</evidence>
<reference evidence="2 3" key="2">
    <citation type="journal article" date="2011" name="J. Antibiot.">
        <title>Furaquinocins I and J: novel polyketide isoprenoid hybrid compounds from Streptomyces reveromyceticus SN-593.</title>
        <authorList>
            <person name="Panthee S."/>
            <person name="Takahashi S."/>
            <person name="Takagi H."/>
            <person name="Nogawa T."/>
            <person name="Oowada E."/>
            <person name="Uramoto M."/>
            <person name="Osada H."/>
        </authorList>
    </citation>
    <scope>NUCLEOTIDE SEQUENCE [LARGE SCALE GENOMIC DNA]</scope>
    <source>
        <strain evidence="2 3">SN-593</strain>
    </source>
</reference>
<dbReference type="EMBL" id="AP018365">
    <property type="protein sequence ID" value="BBB02080.1"/>
    <property type="molecule type" value="Genomic_DNA"/>
</dbReference>